<dbReference type="EMBL" id="KJ135005">
    <property type="protein sequence ID" value="AHN55085.1"/>
    <property type="molecule type" value="mRNA"/>
</dbReference>
<name>X2JBH6_SCHGR</name>
<dbReference type="GO" id="GO:0005905">
    <property type="term" value="C:clathrin-coated pit"/>
    <property type="evidence" value="ECO:0007669"/>
    <property type="project" value="UniProtKB-KW"/>
</dbReference>
<dbReference type="PANTHER" id="PTHR10292:SF1">
    <property type="entry name" value="CLATHRIN HEAVY CHAIN"/>
    <property type="match status" value="1"/>
</dbReference>
<evidence type="ECO:0000256" key="2">
    <source>
        <dbReference type="ARBA" id="ARBA00004277"/>
    </source>
</evidence>
<keyword evidence="7" id="KW-0968">Cytoplasmic vesicle</keyword>
<protein>
    <submittedName>
        <fullName evidence="9">Clathrin heavy chain</fullName>
    </submittedName>
</protein>
<dbReference type="SMART" id="SM00299">
    <property type="entry name" value="CLH"/>
    <property type="match status" value="3"/>
</dbReference>
<dbReference type="Pfam" id="PF00637">
    <property type="entry name" value="Clathrin"/>
    <property type="match status" value="4"/>
</dbReference>
<dbReference type="InterPro" id="IPR011990">
    <property type="entry name" value="TPR-like_helical_dom_sf"/>
</dbReference>
<dbReference type="GO" id="GO:0006886">
    <property type="term" value="P:intracellular protein transport"/>
    <property type="evidence" value="ECO:0007669"/>
    <property type="project" value="UniProtKB-UniRule"/>
</dbReference>
<dbReference type="FunFam" id="1.25.40.10:FF:000002">
    <property type="entry name" value="Clathrin heavy chain"/>
    <property type="match status" value="1"/>
</dbReference>
<comment type="subcellular location">
    <subcellularLocation>
        <location evidence="1">Cytoplasmic vesicle membrane</location>
        <topology evidence="1">Peripheral membrane protein</topology>
        <orientation evidence="1">Cytoplasmic side</orientation>
    </subcellularLocation>
    <subcellularLocation>
        <location evidence="2">Membrane</location>
        <location evidence="2">Coated pit</location>
        <topology evidence="2">Peripheral membrane protein</topology>
        <orientation evidence="2">Cytoplasmic side</orientation>
    </subcellularLocation>
</comment>
<dbReference type="OrthoDB" id="2113814at2759"/>
<dbReference type="InterPro" id="IPR000547">
    <property type="entry name" value="Clathrin_H-chain/VPS_repeat"/>
</dbReference>
<evidence type="ECO:0000256" key="6">
    <source>
        <dbReference type="ARBA" id="ARBA00023176"/>
    </source>
</evidence>
<dbReference type="GO" id="GO:0030659">
    <property type="term" value="C:cytoplasmic vesicle membrane"/>
    <property type="evidence" value="ECO:0007669"/>
    <property type="project" value="UniProtKB-SubCell"/>
</dbReference>
<feature type="repeat" description="CHCR" evidence="8">
    <location>
        <begin position="1"/>
        <end position="84"/>
    </location>
</feature>
<evidence type="ECO:0000256" key="8">
    <source>
        <dbReference type="PROSITE-ProRule" id="PRU01006"/>
    </source>
</evidence>
<evidence type="ECO:0000256" key="7">
    <source>
        <dbReference type="ARBA" id="ARBA00023329"/>
    </source>
</evidence>
<keyword evidence="4" id="KW-0677">Repeat</keyword>
<dbReference type="GO" id="GO:0045334">
    <property type="term" value="C:clathrin-coated endocytic vesicle"/>
    <property type="evidence" value="ECO:0007669"/>
    <property type="project" value="TreeGrafter"/>
</dbReference>
<dbReference type="PROSITE" id="PS50236">
    <property type="entry name" value="CHCR"/>
    <property type="match status" value="4"/>
</dbReference>
<dbReference type="Gene3D" id="1.25.40.10">
    <property type="entry name" value="Tetratricopeptide repeat domain"/>
    <property type="match status" value="2"/>
</dbReference>
<dbReference type="FunFam" id="1.25.40.10:FF:000001">
    <property type="entry name" value="Clathrin heavy chain"/>
    <property type="match status" value="1"/>
</dbReference>
<dbReference type="GO" id="GO:0045807">
    <property type="term" value="P:positive regulation of endocytosis"/>
    <property type="evidence" value="ECO:0007669"/>
    <property type="project" value="UniProtKB-ARBA"/>
</dbReference>
<reference evidence="9" key="1">
    <citation type="journal article" date="2014" name="Insect Mol. Biol.">
        <title>Scavenger receptor-mediated endocytosis facilitates RNA interference in the desert locust, Schistocerca gregaria.</title>
        <authorList>
            <person name="Wynant N."/>
            <person name="Santos D."/>
            <person name="Van Wielendaele P."/>
            <person name="Vanden Broeck J."/>
        </authorList>
    </citation>
    <scope>NUCLEOTIDE SEQUENCE</scope>
</reference>
<feature type="repeat" description="CHCR" evidence="8">
    <location>
        <begin position="88"/>
        <end position="229"/>
    </location>
</feature>
<comment type="similarity">
    <text evidence="3">Belongs to the clathrin heavy chain family.</text>
</comment>
<dbReference type="GO" id="GO:0016050">
    <property type="term" value="P:vesicle organization"/>
    <property type="evidence" value="ECO:0007669"/>
    <property type="project" value="UniProtKB-ARBA"/>
</dbReference>
<keyword evidence="5" id="KW-0472">Membrane</keyword>
<organism evidence="9">
    <name type="scientific">Schistocerca gregaria</name>
    <name type="common">Desert locust</name>
    <name type="synonym">Gryllus gregarius</name>
    <dbReference type="NCBI Taxonomy" id="7010"/>
    <lineage>
        <taxon>Eukaryota</taxon>
        <taxon>Metazoa</taxon>
        <taxon>Ecdysozoa</taxon>
        <taxon>Arthropoda</taxon>
        <taxon>Hexapoda</taxon>
        <taxon>Insecta</taxon>
        <taxon>Pterygota</taxon>
        <taxon>Neoptera</taxon>
        <taxon>Polyneoptera</taxon>
        <taxon>Orthoptera</taxon>
        <taxon>Caelifera</taxon>
        <taxon>Acrididea</taxon>
        <taxon>Acridomorpha</taxon>
        <taxon>Acridoidea</taxon>
        <taxon>Acrididae</taxon>
        <taxon>Cyrtacanthacridinae</taxon>
        <taxon>Schistocerca</taxon>
    </lineage>
</organism>
<dbReference type="GO" id="GO:0005938">
    <property type="term" value="C:cell cortex"/>
    <property type="evidence" value="ECO:0007669"/>
    <property type="project" value="TreeGrafter"/>
</dbReference>
<evidence type="ECO:0000256" key="4">
    <source>
        <dbReference type="ARBA" id="ARBA00022737"/>
    </source>
</evidence>
<dbReference type="InterPro" id="IPR016024">
    <property type="entry name" value="ARM-type_fold"/>
</dbReference>
<feature type="repeat" description="CHCR" evidence="8">
    <location>
        <begin position="383"/>
        <end position="526"/>
    </location>
</feature>
<dbReference type="AlphaFoldDB" id="X2JBH6"/>
<feature type="repeat" description="CHCR" evidence="8">
    <location>
        <begin position="234"/>
        <end position="380"/>
    </location>
</feature>
<dbReference type="GO" id="GO:0006898">
    <property type="term" value="P:receptor-mediated endocytosis"/>
    <property type="evidence" value="ECO:0007669"/>
    <property type="project" value="TreeGrafter"/>
</dbReference>
<evidence type="ECO:0000313" key="9">
    <source>
        <dbReference type="EMBL" id="AHN55085.1"/>
    </source>
</evidence>
<sequence length="631" mass="73023">MEYINRLDNYDAPDIANIAINNQLYEEAFAIFKKFDVNTSAIQVLIDNVQNLDRAYEFAERCNEPAVWSQLAKAQLQQGMVKEAIDSFIKADDPSAYMDVVETAHKTGSWEDLVRYLQMARKKARESYIESELIYAYARTNRLADLEEFISGPNHADIQKIGDRCFDDGMYEAAKLLYNNVSNFARLAITLVHLKEFQGAVDGARKANSTRTWKEVCFACVDSEEFRLAQMCGLHIVVHADELEDLINYYQDRGYFEELINLLEAALGLERAHMGMFTELAILYSKYKPAKMREHLELFWSRVNIPKVLRAAEQAHLWAELVFLYDKYEEYDNAVIAMMNHPTEAWREGHFKDIITKVANIELYYKAIQFYLDYKPLLLNDVLLVLAPRMDHTRSVNFFTKVNHLQLVKPYLRSVQSLNNKAINEALNNLLIEEEDYQGLRTSIDAFDNFDNIALAQKLEKHELIEFRRIAAYLYKGNNRWKQSVELCKKDRLFKDAMEYAAESKNAEVAEELLAWFLEKGNHDCFAACLFQCYDLLHPDVILELAWRHNILDFAMPYLIQVVREYITKVDKLEEAESQRLEETAQQDHKPMIMPEPQLMLTAGPGMVGPGYVPGYTNAYAPGVPYQGYGM</sequence>
<dbReference type="FunFam" id="1.25.40.730:FF:000001">
    <property type="entry name" value="Clathrin heavy chain"/>
    <property type="match status" value="1"/>
</dbReference>
<evidence type="ECO:0000256" key="1">
    <source>
        <dbReference type="ARBA" id="ARBA00004180"/>
    </source>
</evidence>
<dbReference type="Gene3D" id="1.25.40.730">
    <property type="match status" value="1"/>
</dbReference>
<keyword evidence="6" id="KW-0168">Coated pit</keyword>
<dbReference type="InterPro" id="IPR055358">
    <property type="entry name" value="CHCR"/>
</dbReference>
<dbReference type="SUPFAM" id="SSF48371">
    <property type="entry name" value="ARM repeat"/>
    <property type="match status" value="2"/>
</dbReference>
<evidence type="ECO:0000256" key="5">
    <source>
        <dbReference type="ARBA" id="ARBA00023136"/>
    </source>
</evidence>
<accession>X2JBH6</accession>
<dbReference type="PANTHER" id="PTHR10292">
    <property type="entry name" value="CLATHRIN HEAVY CHAIN RELATED"/>
    <property type="match status" value="1"/>
</dbReference>
<evidence type="ECO:0000256" key="3">
    <source>
        <dbReference type="ARBA" id="ARBA00009535"/>
    </source>
</evidence>
<dbReference type="GO" id="GO:0032051">
    <property type="term" value="F:clathrin light chain binding"/>
    <property type="evidence" value="ECO:0007669"/>
    <property type="project" value="TreeGrafter"/>
</dbReference>
<dbReference type="GO" id="GO:0071439">
    <property type="term" value="C:clathrin complex"/>
    <property type="evidence" value="ECO:0007669"/>
    <property type="project" value="TreeGrafter"/>
</dbReference>
<proteinExistence type="evidence at transcript level"/>